<keyword evidence="1" id="KW-1133">Transmembrane helix</keyword>
<organism evidence="2 3">
    <name type="scientific">Enterobacter chengduensis</name>
    <dbReference type="NCBI Taxonomy" id="2494701"/>
    <lineage>
        <taxon>Bacteria</taxon>
        <taxon>Pseudomonadati</taxon>
        <taxon>Pseudomonadota</taxon>
        <taxon>Gammaproteobacteria</taxon>
        <taxon>Enterobacterales</taxon>
        <taxon>Enterobacteriaceae</taxon>
        <taxon>Enterobacter</taxon>
        <taxon>Enterobacter cloacae complex</taxon>
    </lineage>
</organism>
<protein>
    <submittedName>
        <fullName evidence="2">TrbC</fullName>
    </submittedName>
</protein>
<proteinExistence type="predicted"/>
<dbReference type="Gene3D" id="3.40.50.300">
    <property type="entry name" value="P-loop containing nucleotide triphosphate hydrolases"/>
    <property type="match status" value="1"/>
</dbReference>
<dbReference type="EMBL" id="JZKT01000079">
    <property type="protein sequence ID" value="KJX28456.1"/>
    <property type="molecule type" value="Genomic_DNA"/>
</dbReference>
<dbReference type="SUPFAM" id="SSF52540">
    <property type="entry name" value="P-loop containing nucleoside triphosphate hydrolases"/>
    <property type="match status" value="1"/>
</dbReference>
<gene>
    <name evidence="2" type="ORF">SG71_24565</name>
</gene>
<reference evidence="2 3" key="1">
    <citation type="submission" date="2015-02" db="EMBL/GenBank/DDBJ databases">
        <authorList>
            <person name="Adams M."/>
            <person name="Sutton G."/>
            <person name="Nelson K."/>
            <person name="Bonomo R."/>
            <person name="McCorrison J."/>
            <person name="Sanka R."/>
            <person name="Brinkac L."/>
            <person name="Nierman W."/>
        </authorList>
    </citation>
    <scope>NUCLEOTIDE SEQUENCE [LARGE SCALE GENOMIC DNA]</scope>
    <source>
        <strain evidence="2 3">CIDEIMsCOL9</strain>
    </source>
</reference>
<dbReference type="AlphaFoldDB" id="A0AAW3HAX7"/>
<dbReference type="RefSeq" id="WP_038874906.1">
    <property type="nucleotide sequence ID" value="NZ_JZKT01000079.1"/>
</dbReference>
<keyword evidence="1" id="KW-0812">Transmembrane</keyword>
<dbReference type="Proteomes" id="UP000033354">
    <property type="component" value="Unassembled WGS sequence"/>
</dbReference>
<keyword evidence="3" id="KW-1185">Reference proteome</keyword>
<name>A0AAW3HAX7_9ENTR</name>
<evidence type="ECO:0000313" key="3">
    <source>
        <dbReference type="Proteomes" id="UP000033354"/>
    </source>
</evidence>
<sequence length="701" mass="80068">MQQESVDSKKVIRPDGSFMEWFLTPNVQFGLLAILTVLGLFLPFTMLLSILILPPLMVAFTDRKFRPPLRMPKDCEMFDDTLTTETQAEYRLGPIRIPHKVRERKKAKGILYVGYERGRLFGRELWLNMTDLLRHMVFFGTTGSGKTETFYGFIVNFLLWCRGYCLSDGKADNKLAFATWSLARRFGREDDYYVLNLLTGSIDRFVNLVKQESIPAQSNSVNLFSVAPPTFIIQLMESMLPQVGGDSAQWQDTAKAMMSALINALCYKRARGELLLSQRTIQKNMSLPAMAALYVEAKKNGWHSEGYAALESYLENTPGFLLANAEYPETWEARAFEQHNYMSRQFLKTLSLFNETYGHVFPEDSGDIRMDDIFHNDRILIVMIPSLELSRGEAATLGRLYVTLQRMTISKDLGYQLEGKKEEVLLTHALNNQAPYGLIYDELGQYFTSGMDTLSAQMRSLEKMGVFSSQDHPSLARGANGEVDSLIANTRVKYFESIEDRKTFEILRETVGQDYYSELSGQEAEHGTFSKTVREGDLYQIREKDRVNIRELRKQTEGQGVISFQDALVRSAAFYIPDNEKFSSELPMRINRFIEVLPPSPATLYSIYPERKDDELAESNPDAMRFPPIKLFGYDKAANSLLEKIEVFYELQCGAISPEEMSVCLFELFAEWLDGTETDDVLYHQEDDLFPMIGVVSEFGK</sequence>
<accession>A0AAW3HAX7</accession>
<comment type="caution">
    <text evidence="2">The sequence shown here is derived from an EMBL/GenBank/DDBJ whole genome shotgun (WGS) entry which is preliminary data.</text>
</comment>
<feature type="transmembrane region" description="Helical" evidence="1">
    <location>
        <begin position="29"/>
        <end position="60"/>
    </location>
</feature>
<keyword evidence="1" id="KW-0472">Membrane</keyword>
<evidence type="ECO:0000313" key="2">
    <source>
        <dbReference type="EMBL" id="KJX28456.1"/>
    </source>
</evidence>
<dbReference type="InterPro" id="IPR027417">
    <property type="entry name" value="P-loop_NTPase"/>
</dbReference>
<evidence type="ECO:0000256" key="1">
    <source>
        <dbReference type="SAM" id="Phobius"/>
    </source>
</evidence>